<evidence type="ECO:0000313" key="3">
    <source>
        <dbReference type="Proteomes" id="UP000499080"/>
    </source>
</evidence>
<dbReference type="AlphaFoldDB" id="A0A4Y2STU2"/>
<accession>A0A4Y2STU2</accession>
<proteinExistence type="predicted"/>
<name>A0A4Y2STU2_ARAVE</name>
<keyword evidence="3" id="KW-1185">Reference proteome</keyword>
<sequence>MSASTLLVRTGPPNCCSPNGHRSSTSPPANRTRSNLCPSCSSKISIQLFQPYIQPNRLGKQRQWNLYSPLKIFFSTTKFPLQRIIETQEPKLYILMDPKWTKALLEHIAVSKTKE</sequence>
<gene>
    <name evidence="2" type="ORF">AVEN_43784_1</name>
</gene>
<evidence type="ECO:0000313" key="2">
    <source>
        <dbReference type="EMBL" id="GBN90375.1"/>
    </source>
</evidence>
<comment type="caution">
    <text evidence="2">The sequence shown here is derived from an EMBL/GenBank/DDBJ whole genome shotgun (WGS) entry which is preliminary data.</text>
</comment>
<dbReference type="EMBL" id="BGPR01023297">
    <property type="protein sequence ID" value="GBN90375.1"/>
    <property type="molecule type" value="Genomic_DNA"/>
</dbReference>
<dbReference type="Proteomes" id="UP000499080">
    <property type="component" value="Unassembled WGS sequence"/>
</dbReference>
<organism evidence="2 3">
    <name type="scientific">Araneus ventricosus</name>
    <name type="common">Orbweaver spider</name>
    <name type="synonym">Epeira ventricosa</name>
    <dbReference type="NCBI Taxonomy" id="182803"/>
    <lineage>
        <taxon>Eukaryota</taxon>
        <taxon>Metazoa</taxon>
        <taxon>Ecdysozoa</taxon>
        <taxon>Arthropoda</taxon>
        <taxon>Chelicerata</taxon>
        <taxon>Arachnida</taxon>
        <taxon>Araneae</taxon>
        <taxon>Araneomorphae</taxon>
        <taxon>Entelegynae</taxon>
        <taxon>Araneoidea</taxon>
        <taxon>Araneidae</taxon>
        <taxon>Araneus</taxon>
    </lineage>
</organism>
<protein>
    <submittedName>
        <fullName evidence="2">Uncharacterized protein</fullName>
    </submittedName>
</protein>
<feature type="compositionally biased region" description="Polar residues" evidence="1">
    <location>
        <begin position="16"/>
        <end position="33"/>
    </location>
</feature>
<evidence type="ECO:0000256" key="1">
    <source>
        <dbReference type="SAM" id="MobiDB-lite"/>
    </source>
</evidence>
<feature type="region of interest" description="Disordered" evidence="1">
    <location>
        <begin position="1"/>
        <end position="33"/>
    </location>
</feature>
<reference evidence="2 3" key="1">
    <citation type="journal article" date="2019" name="Sci. Rep.">
        <title>Orb-weaving spider Araneus ventricosus genome elucidates the spidroin gene catalogue.</title>
        <authorList>
            <person name="Kono N."/>
            <person name="Nakamura H."/>
            <person name="Ohtoshi R."/>
            <person name="Moran D.A.P."/>
            <person name="Shinohara A."/>
            <person name="Yoshida Y."/>
            <person name="Fujiwara M."/>
            <person name="Mori M."/>
            <person name="Tomita M."/>
            <person name="Arakawa K."/>
        </authorList>
    </citation>
    <scope>NUCLEOTIDE SEQUENCE [LARGE SCALE GENOMIC DNA]</scope>
</reference>